<name>A0AA36HM52_9DINO</name>
<proteinExistence type="predicted"/>
<dbReference type="InterPro" id="IPR016024">
    <property type="entry name" value="ARM-type_fold"/>
</dbReference>
<dbReference type="PANTHER" id="PTHR12697">
    <property type="entry name" value="PBS LYASE HEAT-LIKE PROTEIN"/>
    <property type="match status" value="1"/>
</dbReference>
<reference evidence="1" key="1">
    <citation type="submission" date="2023-08" db="EMBL/GenBank/DDBJ databases">
        <authorList>
            <person name="Chen Y."/>
            <person name="Shah S."/>
            <person name="Dougan E. K."/>
            <person name="Thang M."/>
            <person name="Chan C."/>
        </authorList>
    </citation>
    <scope>NUCLEOTIDE SEQUENCE</scope>
</reference>
<dbReference type="EMBL" id="CAUJNA010000058">
    <property type="protein sequence ID" value="CAJ1371140.1"/>
    <property type="molecule type" value="Genomic_DNA"/>
</dbReference>
<evidence type="ECO:0000313" key="1">
    <source>
        <dbReference type="EMBL" id="CAJ1371140.1"/>
    </source>
</evidence>
<dbReference type="SUPFAM" id="SSF48371">
    <property type="entry name" value="ARM repeat"/>
    <property type="match status" value="1"/>
</dbReference>
<dbReference type="AlphaFoldDB" id="A0AA36HM52"/>
<dbReference type="SMART" id="SM00567">
    <property type="entry name" value="EZ_HEAT"/>
    <property type="match status" value="5"/>
</dbReference>
<dbReference type="Gene3D" id="1.25.10.10">
    <property type="entry name" value="Leucine-rich Repeat Variant"/>
    <property type="match status" value="3"/>
</dbReference>
<dbReference type="InterPro" id="IPR011989">
    <property type="entry name" value="ARM-like"/>
</dbReference>
<organism evidence="1 2">
    <name type="scientific">Effrenium voratum</name>
    <dbReference type="NCBI Taxonomy" id="2562239"/>
    <lineage>
        <taxon>Eukaryota</taxon>
        <taxon>Sar</taxon>
        <taxon>Alveolata</taxon>
        <taxon>Dinophyceae</taxon>
        <taxon>Suessiales</taxon>
        <taxon>Symbiodiniaceae</taxon>
        <taxon>Effrenium</taxon>
    </lineage>
</organism>
<protein>
    <submittedName>
        <fullName evidence="1">Uncharacterized protein</fullName>
    </submittedName>
</protein>
<keyword evidence="2" id="KW-1185">Reference proteome</keyword>
<comment type="caution">
    <text evidence="1">The sequence shown here is derived from an EMBL/GenBank/DDBJ whole genome shotgun (WGS) entry which is preliminary data.</text>
</comment>
<dbReference type="InterPro" id="IPR004155">
    <property type="entry name" value="PBS_lyase_HEAT"/>
</dbReference>
<dbReference type="PANTHER" id="PTHR12697:SF5">
    <property type="entry name" value="DEOXYHYPUSINE HYDROXYLASE"/>
    <property type="match status" value="1"/>
</dbReference>
<gene>
    <name evidence="1" type="ORF">EVOR1521_LOCUS1525</name>
</gene>
<accession>A0AA36HM52</accession>
<evidence type="ECO:0000313" key="2">
    <source>
        <dbReference type="Proteomes" id="UP001178507"/>
    </source>
</evidence>
<dbReference type="GO" id="GO:0016491">
    <property type="term" value="F:oxidoreductase activity"/>
    <property type="evidence" value="ECO:0007669"/>
    <property type="project" value="TreeGrafter"/>
</dbReference>
<sequence>MEKLTKFVKEQSLQRSERSSHGEELVQWLVELGARGEKAAADMGFASSVANMATDRDDAVAAAAITTLGDLGAEGAKHMGAVASGLNRSPEVVVAAATALARFGTAAAAQDENLATCLERLSHDGAKAAVLAALGAVKAESHAHLVVKYLDDPSMAVSCAACQALGNLSSGAQEAPRIALKLKDPAGRFAAATALGKLGPHVVQKNLPELVACLKDKDSLTRQAAGDTLAVAADVVSQDGQGIASLLKDPAPGIRCTAALALGKLGPKGAAYAAEVAELLRDTAEDESESYLAVGGGSLRSDATLRRPKCAALASLSRMQAESHLNAIAAALRDTSYEVRLAALDAIMHMGPSAKKYSTSVMSVMEDDVYLVRLKSCQCIAAIGATDVMDNLPDLFQDEAPSVRQGALEALATNPEIAKKYSSQVFKLMADEYGCVRGAAMRCLASMDTVGQCYASAIAGELTSQDPEARAAACETLGRLGDYGAAFAEEVEVCQQDEVPMVRAAAATAMVRLGGMRGLENGS</sequence>
<dbReference type="Proteomes" id="UP001178507">
    <property type="component" value="Unassembled WGS sequence"/>
</dbReference>